<evidence type="ECO:0000256" key="1">
    <source>
        <dbReference type="ARBA" id="ARBA00004604"/>
    </source>
</evidence>
<gene>
    <name evidence="14" type="primary">MDN1</name>
</gene>
<evidence type="ECO:0000256" key="12">
    <source>
        <dbReference type="SAM" id="MobiDB-lite"/>
    </source>
</evidence>
<dbReference type="SMART" id="SM00382">
    <property type="entry name" value="AAA"/>
    <property type="match status" value="5"/>
</dbReference>
<dbReference type="InterPro" id="IPR041190">
    <property type="entry name" value="Midasin_AAA_lid_5"/>
</dbReference>
<keyword evidence="8" id="KW-0539">Nucleus</keyword>
<dbReference type="PANTHER" id="PTHR48103:SF2">
    <property type="entry name" value="MIDASIN"/>
    <property type="match status" value="1"/>
</dbReference>
<dbReference type="GeneTree" id="ENSGT00550000074802"/>
<evidence type="ECO:0000259" key="13">
    <source>
        <dbReference type="SMART" id="SM00382"/>
    </source>
</evidence>
<evidence type="ECO:0000256" key="11">
    <source>
        <dbReference type="ARBA" id="ARBA00080517"/>
    </source>
</evidence>
<dbReference type="Proteomes" id="UP000472274">
    <property type="component" value="Unplaced"/>
</dbReference>
<evidence type="ECO:0000256" key="4">
    <source>
        <dbReference type="ARBA" id="ARBA00017143"/>
    </source>
</evidence>
<feature type="domain" description="AAA+ ATPase" evidence="13">
    <location>
        <begin position="639"/>
        <end position="882"/>
    </location>
</feature>
<sequence>TIRNVEITSFIIWTRQDRQCILNALAQLLVDKECTLLIGRQFRPILLDLLERNAEAINAGGQINHDLHERLCVAMSKLIGDHPDVLPFALRYFKDTSPVFQRLFLESSDTNTVRYGRRRMKLRDLMEAAYLFLQQEQSVFRELWDWSVCVPLLRSHDTLVRWYTSNCLALVTCMNDEHKLSFLKKIFNPDELIRFRLKLLEESQMRNVERALVLANPDTSLWQREKGLQYTQGDIISGDLSANVIAVCGVVLPRQQLVPKEQVGTEITINHFVLLESTCMNLQNLAMAVAFQNPVLLEGPIGCGKTSLIEYLGVITGRMKPPHILKVQLGDQTDSKTLLGMYRCTDVPGEFVWQPGTLTQAVTKGHWILLEDIDYAPLDVISVLIPLLENGELLIPGRGDCLKVAPGFQFFATRRVFSCGGGWYRQQNSHATLLDKYWTKIRMDNMNKAELKEILQGRYPNLAAVTDRLLDIYLQLTGDKHQTSEISFPACEQEVEDTSELRKENKRPSLEGRELSLRDLLNWCSRIAYNFDSSSSTTAVNIFQEALDCFTAMLSKQGSRQKMAEIIGSKLNISKKKAEFYCQLHKPEILIREHEVAVGRVRLLRKQTQALLIQREKQTFAATRPSSVLIEQLAMCVDKGEPVLLVGETGTGKTSTVQYLAHITGHHLRVINMNQQSDTADLLGGYKPVDNKLIWLPLRESFEELFSQTFSRKQNQTFLGHIQTCYRQKRWHDLLKLMQHVHRSAVNKEAKENASGSPLKEKWEAFGLRLNHAHQQMKMAENFLVFAFVEGTLAQAVKKGDWILLDEINLAAAETLECLSGLLEGSSGSLVLLDRGDTEPLVRHPGFRLFACMNPATDVGKRNLPPGIRNRFTELYVEELQNEGDLLILIMDYLKGLNVSKNTVQGIMNFYLSVRKESETKLVDGTGHRPHYSLRTLCRALRFAASNPCKNIQRSLYEGFCLGFLTQLDRVSHPIVRKLICQHIVSGNIKSLLKQPLPEPQGGRAVQIEGYWISVGDKEPVIDETYVLTSSVKLNLKDIVRVVSAGTHPVLIQGETSVGKTSLIRWLAAASGNHCVRINNHEHTDIQEYIGCYTSDASGKLMFKEGVLIDAMRKGYWIILDELNLAPTDVLEALNRLLDDNRELFITETQEVVRAHPRFMLFATQNPPGLYGGRKVLSRAFRNRFVELHFDELPSAELETILHKRCSLPPSYCSKLVKVMLNLQSYRRGSTVFAGKHGFITLRDLFRWAERYRLAEQTEKDYDWLQHLANDGFMLLAGRVRKQEEVDVIQSVLEKHFKKKLYPHSLFSEESVRKLLVKSSTQMLVMDGEFSHVVWTQGMRRLAILVGRALEFGEPVLLVGDTGCGKTTICQIFAALANQKLHSVNCHLHMETSDFLGGLRPVRQRSKDKEEFDSSRLFEWHDGPLVLAMKEDGFFLLDEISLADDSVLERLNSVLEVEKMLVLAEKGSQEDEDNEVELLVAGKKFRILATMNPGGDFGKKELSPALRNRFTEIWCPQSNSREDLIQIVKHNLHPGLSLDRINHQGIDIAELMMDFIEWLTNQEFGRQCILSVRDVLSWVNFMNVMVEDEEYSVFYISPVLSFVHAACLVYTDGIGSGTTSCSADTALSAREKCLKFLCEKLCTIVELTEYQKDELRIYDRTKEREFIWMENFMGIHPFFIPRGPVFQRNSVSDYALNAGTTAMNAQRLLRALQLNKPILLEGSPGVGKTSLVAALAKASGNCLVRINLSEQTDVTDLFGTDLPVEGGKGGEFAWRDGPLLAALKGGHWIVLDELNLASQSVLEGLNACFDHRAEIYIPELGMSFHVQHKKTKIFGCQNPYRQGGGRKGLPKSFLNRFTQVYVDPLSAADMEFIGNTLFPAIDKNIIAKMVAFNNKIDQEVMAQKKWGQKGGPWEFNLRDLFRWCQLILVDQSPGCYDPGQHVFLVYGERMRTREDKEKVISIFKDIFGQNSNPYRGTRRFLITPYNVQIGYSVLARGNYIPPPCRHLSLLHHSLQSLESIMKCVHMGWMVILVGPAAVGKTSLVELLAHLTGHRLKVMAMNSAMDTTELLGGFEQVDVIRPWQCLLEKVESAVRTLIRDSLLLTEICPDDAEVVLRAWSSFILNFKSKSLGEGNRNVTTELVNKLEGILALIQRLNNKINSYSKAEFSRLMEEFRHFRLQLVQSVDGNSHGTFEWVDGMLIQALQSGDWLLMDNVNFCNPSVLDRLNALLEPGGVLTMSERGVIDGTTPTVAPHPNFRLFLSMDPFHGEISRAMRNRGVEIYIPGESDGNSLDNLDMKVLLHGLGLLGDSVCSVLSLSSLIHAATLIVRQLHRGLGLLKSFYRACWEVYVRSQQSQMNQKLVLELVMKHVSALTSHETWGDSLLAMGLWPDSLPTGLFLAEDSLLSTVQSDGQVLAYCLNRLSLKNSRTLPLTLQDLQKVMQSTNSESLRFNTVQMDAYWTDEIEVLSTSVELFIEKASNQDWLLRVRWLNYLTKNLPQVLDSVRTQLEAGAASLNSFYSSPHSAAISNVIKLLQPNMTDEHVMPLDPRWNMQFLNIIRNSMNFDTEVEHTDQLFVLLMSVANRAILFLDREKRSYIEKNLITSKKLRTSALRMSLEFHKDPGSYNSLPHAIVANLAAFFELWDAFMLHWVKSSQVTLTDDNVHEIFYCLLWRDRFWAASDTLTVDSPGLALLSLHWHWVVKHLINRIPQMLTGHEQHKVSKEIQSVSQQIQSCLASPAGISVGVKKLQKSLGRPLPFKDRLVVESVAQLKEFCKALDILEMRSAFGESRWQDEICCLKTAATGWEIKKALLRAKGLVLRANHLEDVNPGELRTFVNLQCSHLKAGGVKPGHPEEIRTEDTVSSQLDSASLIQLCSRIQLWPAMEYLAVLWQYKLTADCVTKACLRRENSNQQVRMCSELSQYVAFCLKLTPAASQHLYGLWHLLHLDKVSHEEMSLLWSDLVSSILEFFWHSTVTTDPEYWLTWKPLPGAEERKMPKSPMYRFMKVCVFKTSQWDASGPSSTHLLPKPLLALKDLVPVDLQEEYSQSCDKLSSKDPVAFQYILKVLKDVAGQEILPKEVLCLLLTCLQQFFGEGEGIQDLSETARQGSLWVNMGLVQIQVWLPQTRFDPAVKREYKLKYAKEEVSVTLNLSAQLHTGKDLEDEAIISFTHPHIRFLRQRIQQLKEQIGNLSRKQAFRPQVPPYDCLYQEVHQYVTSIAQISTVQDLLARLLQFLRGNRPKSLQAAQNMLNEEASWQQSHHQFRKHLAEEYALYPDAVTPLQAAILQLQHGMRLVASEVYTTLNSIVYPAKLDTLITSLLAFPSVGPTFPTYLAHADTLCSVQSMNILCGLKKLSLKRSEGEFDEGVQSSYPTQEQLLVNALLYLRCHVLSKGELDQKSLQLFRHLCQAIINEWDEQERCTQEQEEQESRLYRYRSKSHGTGRSEEEEEEREFRRRFPLYEKSELDPIPSFFLFGFIGAEMNDYLLGSQLLVGTLLHNTLFEEVTSDLIIQQDGPYDFYQHPNIQQVRQCQPVLDNFTKEVNRLLQEWPEHPALMQLLVVMDRIRSFPLSSPLSKFLNGLEILLAKSQSLKYINNYLAFPPPPVSSCWSVSLDNTMKRHTEKSTKHWFSIHQMIEKYMQEQTEGSTEGNYLLVHTLQAFIEGSTLGEFHTRLQALLVFHCHVLLMPQVEGKDMLCSILWNLYNYYKQFAECVQARITELRQPIEKELKAFVKISKWNDVSFWAIKQSVEKTHRTLFKFMKKFESVLKEPCRPALVESDKEEALDCLERQEKSENKETKVQRLNSILRKTLSARTDAAQVSTVLSEECYGGVMFDTESLQCRLPKLTKRMKMLCFMHVEVPSLSPSTVSHTGDIIVSVLELQNLTVNQAADKEKQKSEVKHILMQKQRALSDLFKSLTKTGLSYRKGLAWSRSKDPQDMLCLHPLDIHSALALVNCTHELDAKLLTEISSVWDGCQKYFYRSLARHSRLQTALLAPAKVKE</sequence>
<proteinExistence type="inferred from homology"/>
<evidence type="ECO:0000256" key="7">
    <source>
        <dbReference type="ARBA" id="ARBA00023186"/>
    </source>
</evidence>
<evidence type="ECO:0000256" key="6">
    <source>
        <dbReference type="ARBA" id="ARBA00022840"/>
    </source>
</evidence>
<keyword evidence="6" id="KW-0067">ATP-binding</keyword>
<feature type="domain" description="AAA+ ATPase" evidence="13">
    <location>
        <begin position="1352"/>
        <end position="1521"/>
    </location>
</feature>
<feature type="domain" description="AAA+ ATPase" evidence="13">
    <location>
        <begin position="2026"/>
        <end position="2285"/>
    </location>
</feature>
<evidence type="ECO:0000256" key="10">
    <source>
        <dbReference type="ARBA" id="ARBA00078835"/>
    </source>
</evidence>
<dbReference type="FunFam" id="3.40.50.300:FF:004550">
    <property type="entry name" value="Midasin"/>
    <property type="match status" value="1"/>
</dbReference>
<protein>
    <recommendedName>
        <fullName evidence="4">Midasin</fullName>
    </recommendedName>
    <alternativeName>
        <fullName evidence="10 11">Dynein-related AAA-ATPase MDN1</fullName>
    </alternativeName>
    <alternativeName>
        <fullName evidence="9">MIDAS-containing protein</fullName>
    </alternativeName>
</protein>
<comment type="similarity">
    <text evidence="3">Belongs to the midasin family.</text>
</comment>
<keyword evidence="15" id="KW-1185">Reference proteome</keyword>
<dbReference type="Pfam" id="PF17867">
    <property type="entry name" value="AAA_lid_7"/>
    <property type="match status" value="3"/>
</dbReference>
<dbReference type="Ensembl" id="ENSTMTT00000007045.1">
    <property type="protein sequence ID" value="ENSTMTP00000006818.1"/>
    <property type="gene ID" value="ENSTMTG00000002714.1"/>
</dbReference>
<dbReference type="InterPro" id="IPR011704">
    <property type="entry name" value="ATPase_dyneun-rel_AAA"/>
</dbReference>
<dbReference type="GO" id="GO:0005524">
    <property type="term" value="F:ATP binding"/>
    <property type="evidence" value="ECO:0007669"/>
    <property type="project" value="UniProtKB-KW"/>
</dbReference>
<comment type="subcellular location">
    <subcellularLocation>
        <location evidence="1">Nucleus</location>
        <location evidence="1">Nucleolus</location>
    </subcellularLocation>
    <subcellularLocation>
        <location evidence="2">Nucleus</location>
        <location evidence="2">Nucleoplasm</location>
    </subcellularLocation>
</comment>
<dbReference type="Pfam" id="PF07728">
    <property type="entry name" value="AAA_5"/>
    <property type="match status" value="8"/>
</dbReference>
<dbReference type="FunFam" id="3.40.50.300:FF:000919">
    <property type="entry name" value="Midasin"/>
    <property type="match status" value="1"/>
</dbReference>
<keyword evidence="7" id="KW-0143">Chaperone</keyword>
<reference evidence="14" key="2">
    <citation type="submission" date="2025-09" db="UniProtKB">
        <authorList>
            <consortium name="Ensembl"/>
        </authorList>
    </citation>
    <scope>IDENTIFICATION</scope>
</reference>
<dbReference type="GO" id="GO:0030687">
    <property type="term" value="C:preribosome, large subunit precursor"/>
    <property type="evidence" value="ECO:0007669"/>
    <property type="project" value="TreeGrafter"/>
</dbReference>
<dbReference type="FunFam" id="3.40.50.300:FF:004709">
    <property type="entry name" value="Midasin"/>
    <property type="match status" value="1"/>
</dbReference>
<reference evidence="14" key="1">
    <citation type="submission" date="2025-08" db="UniProtKB">
        <authorList>
            <consortium name="Ensembl"/>
        </authorList>
    </citation>
    <scope>IDENTIFICATION</scope>
</reference>
<feature type="region of interest" description="Disordered" evidence="12">
    <location>
        <begin position="3425"/>
        <end position="3450"/>
    </location>
</feature>
<dbReference type="InterPro" id="IPR027417">
    <property type="entry name" value="P-loop_NTPase"/>
</dbReference>
<dbReference type="GO" id="GO:0000055">
    <property type="term" value="P:ribosomal large subunit export from nucleus"/>
    <property type="evidence" value="ECO:0007669"/>
    <property type="project" value="TreeGrafter"/>
</dbReference>
<dbReference type="Gene3D" id="3.40.50.300">
    <property type="entry name" value="P-loop containing nucleotide triphosphate hydrolases"/>
    <property type="match status" value="7"/>
</dbReference>
<evidence type="ECO:0000313" key="14">
    <source>
        <dbReference type="Ensembl" id="ENSTMTP00000006818.1"/>
    </source>
</evidence>
<evidence type="ECO:0000256" key="2">
    <source>
        <dbReference type="ARBA" id="ARBA00004642"/>
    </source>
</evidence>
<dbReference type="InterPro" id="IPR040848">
    <property type="entry name" value="AAA_lid_7"/>
</dbReference>
<evidence type="ECO:0000256" key="3">
    <source>
        <dbReference type="ARBA" id="ARBA00007188"/>
    </source>
</evidence>
<evidence type="ECO:0000256" key="5">
    <source>
        <dbReference type="ARBA" id="ARBA00022741"/>
    </source>
</evidence>
<dbReference type="InterPro" id="IPR003593">
    <property type="entry name" value="AAA+_ATPase"/>
</dbReference>
<dbReference type="Pfam" id="PF17865">
    <property type="entry name" value="AAA_lid_5"/>
    <property type="match status" value="1"/>
</dbReference>
<dbReference type="GO" id="GO:0016887">
    <property type="term" value="F:ATP hydrolysis activity"/>
    <property type="evidence" value="ECO:0007669"/>
    <property type="project" value="InterPro"/>
</dbReference>
<keyword evidence="5" id="KW-0547">Nucleotide-binding</keyword>
<dbReference type="SUPFAM" id="SSF52540">
    <property type="entry name" value="P-loop containing nucleoside triphosphate hydrolases"/>
    <property type="match status" value="6"/>
</dbReference>
<accession>A0A674IFB8</accession>
<dbReference type="PANTHER" id="PTHR48103">
    <property type="entry name" value="MIDASIN-RELATED"/>
    <property type="match status" value="1"/>
</dbReference>
<evidence type="ECO:0000256" key="9">
    <source>
        <dbReference type="ARBA" id="ARBA00077000"/>
    </source>
</evidence>
<dbReference type="CDD" id="cd00009">
    <property type="entry name" value="AAA"/>
    <property type="match status" value="2"/>
</dbReference>
<dbReference type="GO" id="GO:0005730">
    <property type="term" value="C:nucleolus"/>
    <property type="evidence" value="ECO:0007669"/>
    <property type="project" value="UniProtKB-SubCell"/>
</dbReference>
<dbReference type="FunFam" id="3.40.50.300:FF:000142">
    <property type="entry name" value="Midasin"/>
    <property type="match status" value="1"/>
</dbReference>
<dbReference type="GO" id="GO:0000027">
    <property type="term" value="P:ribosomal large subunit assembly"/>
    <property type="evidence" value="ECO:0007669"/>
    <property type="project" value="InterPro"/>
</dbReference>
<evidence type="ECO:0000256" key="8">
    <source>
        <dbReference type="ARBA" id="ARBA00023242"/>
    </source>
</evidence>
<organism evidence="14 15">
    <name type="scientific">Terrapene triunguis</name>
    <name type="common">Three-toed box turtle</name>
    <dbReference type="NCBI Taxonomy" id="2587831"/>
    <lineage>
        <taxon>Eukaryota</taxon>
        <taxon>Metazoa</taxon>
        <taxon>Chordata</taxon>
        <taxon>Craniata</taxon>
        <taxon>Vertebrata</taxon>
        <taxon>Euteleostomi</taxon>
        <taxon>Archelosauria</taxon>
        <taxon>Testudinata</taxon>
        <taxon>Testudines</taxon>
        <taxon>Cryptodira</taxon>
        <taxon>Durocryptodira</taxon>
        <taxon>Testudinoidea</taxon>
        <taxon>Emydidae</taxon>
        <taxon>Terrapene</taxon>
    </lineage>
</organism>
<dbReference type="GO" id="GO:0005654">
    <property type="term" value="C:nucleoplasm"/>
    <property type="evidence" value="ECO:0007669"/>
    <property type="project" value="UniProtKB-SubCell"/>
</dbReference>
<dbReference type="FunFam" id="3.40.50.300:FF:000582">
    <property type="entry name" value="Midasin"/>
    <property type="match status" value="1"/>
</dbReference>
<dbReference type="FunFam" id="3.40.50.300:FF:000956">
    <property type="entry name" value="Midasin"/>
    <property type="match status" value="1"/>
</dbReference>
<feature type="domain" description="AAA+ ATPase" evidence="13">
    <location>
        <begin position="1714"/>
        <end position="1897"/>
    </location>
</feature>
<dbReference type="PIRSF" id="PIRSF010340">
    <property type="entry name" value="Midasin"/>
    <property type="match status" value="1"/>
</dbReference>
<name>A0A674IFB8_9SAUR</name>
<dbReference type="InterPro" id="IPR012099">
    <property type="entry name" value="Midasin"/>
</dbReference>
<feature type="domain" description="AAA+ ATPase" evidence="13">
    <location>
        <begin position="1046"/>
        <end position="1191"/>
    </location>
</feature>
<evidence type="ECO:0000313" key="15">
    <source>
        <dbReference type="Proteomes" id="UP000472274"/>
    </source>
</evidence>